<name>A0ACC1XUK2_MELAZ</name>
<keyword evidence="2" id="KW-1185">Reference proteome</keyword>
<protein>
    <submittedName>
        <fullName evidence="1">DNA polymerase zeta catalytic subunit like</fullName>
    </submittedName>
</protein>
<comment type="caution">
    <text evidence="1">The sequence shown here is derived from an EMBL/GenBank/DDBJ whole genome shotgun (WGS) entry which is preliminary data.</text>
</comment>
<accession>A0ACC1XUK2</accession>
<organism evidence="1 2">
    <name type="scientific">Melia azedarach</name>
    <name type="common">Chinaberry tree</name>
    <dbReference type="NCBI Taxonomy" id="155640"/>
    <lineage>
        <taxon>Eukaryota</taxon>
        <taxon>Viridiplantae</taxon>
        <taxon>Streptophyta</taxon>
        <taxon>Embryophyta</taxon>
        <taxon>Tracheophyta</taxon>
        <taxon>Spermatophyta</taxon>
        <taxon>Magnoliopsida</taxon>
        <taxon>eudicotyledons</taxon>
        <taxon>Gunneridae</taxon>
        <taxon>Pentapetalae</taxon>
        <taxon>rosids</taxon>
        <taxon>malvids</taxon>
        <taxon>Sapindales</taxon>
        <taxon>Meliaceae</taxon>
        <taxon>Melia</taxon>
    </lineage>
</organism>
<dbReference type="Proteomes" id="UP001164539">
    <property type="component" value="Chromosome 7"/>
</dbReference>
<sequence>MTDSVSEMEREDLSHRRRSSYWSSCMVSPSCFPVHEEIEYSRIHYCGSNKRGRRWRNFLRRLVRDGKSMYGSKHLSFHYDAVSYSQNFDEGCHYEESGRCPPVFRDVRWDHLHKLAQLKMNRHT</sequence>
<evidence type="ECO:0000313" key="2">
    <source>
        <dbReference type="Proteomes" id="UP001164539"/>
    </source>
</evidence>
<evidence type="ECO:0000313" key="1">
    <source>
        <dbReference type="EMBL" id="KAJ4714602.1"/>
    </source>
</evidence>
<gene>
    <name evidence="1" type="ORF">OWV82_013065</name>
</gene>
<reference evidence="1 2" key="1">
    <citation type="journal article" date="2023" name="Science">
        <title>Complex scaffold remodeling in plant triterpene biosynthesis.</title>
        <authorList>
            <person name="De La Pena R."/>
            <person name="Hodgson H."/>
            <person name="Liu J.C."/>
            <person name="Stephenson M.J."/>
            <person name="Martin A.C."/>
            <person name="Owen C."/>
            <person name="Harkess A."/>
            <person name="Leebens-Mack J."/>
            <person name="Jimenez L.E."/>
            <person name="Osbourn A."/>
            <person name="Sattely E.S."/>
        </authorList>
    </citation>
    <scope>NUCLEOTIDE SEQUENCE [LARGE SCALE GENOMIC DNA]</scope>
    <source>
        <strain evidence="2">cv. JPN11</strain>
        <tissue evidence="1">Leaf</tissue>
    </source>
</reference>
<proteinExistence type="predicted"/>
<dbReference type="EMBL" id="CM051400">
    <property type="protein sequence ID" value="KAJ4714602.1"/>
    <property type="molecule type" value="Genomic_DNA"/>
</dbReference>